<protein>
    <submittedName>
        <fullName evidence="4">MalT-like TPR region domain-containing protein</fullName>
    </submittedName>
</protein>
<organism evidence="3">
    <name type="scientific">Cladocopium goreaui</name>
    <dbReference type="NCBI Taxonomy" id="2562237"/>
    <lineage>
        <taxon>Eukaryota</taxon>
        <taxon>Sar</taxon>
        <taxon>Alveolata</taxon>
        <taxon>Dinophyceae</taxon>
        <taxon>Suessiales</taxon>
        <taxon>Symbiodiniaceae</taxon>
        <taxon>Cladocopium</taxon>
    </lineage>
</organism>
<dbReference type="OrthoDB" id="626167at2759"/>
<reference evidence="4 5" key="2">
    <citation type="submission" date="2024-05" db="EMBL/GenBank/DDBJ databases">
        <authorList>
            <person name="Chen Y."/>
            <person name="Shah S."/>
            <person name="Dougan E. K."/>
            <person name="Thang M."/>
            <person name="Chan C."/>
        </authorList>
    </citation>
    <scope>NUCLEOTIDE SEQUENCE [LARGE SCALE GENOMIC DNA]</scope>
</reference>
<evidence type="ECO:0000313" key="4">
    <source>
        <dbReference type="EMBL" id="CAL4805267.1"/>
    </source>
</evidence>
<dbReference type="Pfam" id="PF13424">
    <property type="entry name" value="TPR_12"/>
    <property type="match status" value="6"/>
</dbReference>
<dbReference type="InterPro" id="IPR019734">
    <property type="entry name" value="TPR_rpt"/>
</dbReference>
<dbReference type="Proteomes" id="UP001152797">
    <property type="component" value="Unassembled WGS sequence"/>
</dbReference>
<dbReference type="EMBL" id="CAMXCT010006666">
    <property type="protein sequence ID" value="CAI4017955.1"/>
    <property type="molecule type" value="Genomic_DNA"/>
</dbReference>
<dbReference type="GO" id="GO:0042802">
    <property type="term" value="F:identical protein binding"/>
    <property type="evidence" value="ECO:0007669"/>
    <property type="project" value="InterPro"/>
</dbReference>
<evidence type="ECO:0000313" key="5">
    <source>
        <dbReference type="Proteomes" id="UP001152797"/>
    </source>
</evidence>
<dbReference type="EMBL" id="CAMXCT020006666">
    <property type="protein sequence ID" value="CAL1171330.1"/>
    <property type="molecule type" value="Genomic_DNA"/>
</dbReference>
<keyword evidence="1" id="KW-0802">TPR repeat</keyword>
<accession>A0A9P1GN78</accession>
<keyword evidence="5" id="KW-1185">Reference proteome</keyword>
<feature type="region of interest" description="Disordered" evidence="2">
    <location>
        <begin position="443"/>
        <end position="467"/>
    </location>
</feature>
<dbReference type="Pfam" id="PF07721">
    <property type="entry name" value="TPR_4"/>
    <property type="match status" value="1"/>
</dbReference>
<evidence type="ECO:0000313" key="3">
    <source>
        <dbReference type="EMBL" id="CAI4017955.1"/>
    </source>
</evidence>
<dbReference type="InterPro" id="IPR011990">
    <property type="entry name" value="TPR-like_helical_dom_sf"/>
</dbReference>
<dbReference type="Pfam" id="PF13374">
    <property type="entry name" value="TPR_10"/>
    <property type="match status" value="2"/>
</dbReference>
<reference evidence="3" key="1">
    <citation type="submission" date="2022-10" db="EMBL/GenBank/DDBJ databases">
        <authorList>
            <person name="Chen Y."/>
            <person name="Dougan E. K."/>
            <person name="Chan C."/>
            <person name="Rhodes N."/>
            <person name="Thang M."/>
        </authorList>
    </citation>
    <scope>NUCLEOTIDE SEQUENCE</scope>
</reference>
<name>A0A9P1GN78_9DINO</name>
<dbReference type="SMART" id="SM00028">
    <property type="entry name" value="TPR"/>
    <property type="match status" value="15"/>
</dbReference>
<dbReference type="PANTHER" id="PTHR19959:SF119">
    <property type="entry name" value="FUNGAL LIPASE-LIKE DOMAIN-CONTAINING PROTEIN"/>
    <property type="match status" value="1"/>
</dbReference>
<dbReference type="PROSITE" id="PS50005">
    <property type="entry name" value="TPR"/>
    <property type="match status" value="2"/>
</dbReference>
<dbReference type="EMBL" id="CAMXCT030006666">
    <property type="protein sequence ID" value="CAL4805267.1"/>
    <property type="molecule type" value="Genomic_DNA"/>
</dbReference>
<evidence type="ECO:0000256" key="1">
    <source>
        <dbReference type="PROSITE-ProRule" id="PRU00339"/>
    </source>
</evidence>
<dbReference type="PANTHER" id="PTHR19959">
    <property type="entry name" value="KINESIN LIGHT CHAIN"/>
    <property type="match status" value="1"/>
</dbReference>
<dbReference type="InterPro" id="IPR011717">
    <property type="entry name" value="TPR-4"/>
</dbReference>
<evidence type="ECO:0000256" key="2">
    <source>
        <dbReference type="SAM" id="MobiDB-lite"/>
    </source>
</evidence>
<feature type="repeat" description="TPR" evidence="1">
    <location>
        <begin position="946"/>
        <end position="979"/>
    </location>
</feature>
<dbReference type="Gene3D" id="1.25.40.10">
    <property type="entry name" value="Tetratricopeptide repeat domain"/>
    <property type="match status" value="5"/>
</dbReference>
<dbReference type="SUPFAM" id="SSF48452">
    <property type="entry name" value="TPR-like"/>
    <property type="match status" value="4"/>
</dbReference>
<proteinExistence type="predicted"/>
<comment type="caution">
    <text evidence="3">The sequence shown here is derived from an EMBL/GenBank/DDBJ whole genome shotgun (WGS) entry which is preliminary data.</text>
</comment>
<sequence>MKKPASRNVRGRSPACSVCKSLGHRIEKCPHPAAKEILKLRKENSVLKKQSKRKVLRQEKKWRKAPKLDKEYRKKASALYKGKPAARLPSPAEIRRKQKHALDVSLNLPTTENTAASWLLDRQWIRSPTVCSECDRHVFSDLVWSQDRPPHWRCKHCGVRVKIYDLSIFTGLRVSPCELVKLIGLYVSSNLAHYPSVPDFVQVTAVEQRPVTETLAQVEASGFLDRITRRSVVNADGNKAWKSAAASRGIPFQNVIHQVKNFTSDCPKVWPEVSTVAGTQIVQKFKTIREYAVYEHPDSDAAGLQEALDAETARAMQGDASSILQLAREIQTYAPRCMEVAEDAFLLWLTANMWQPSRPYGQTFHGWQEKAAAVLWQSDDLYDQNLSHGSIFNVFQTVHSCAREMAKLESQRHWASASEQIILAMRRVEELLKPFLLPDDVASSSLPTTQPRHQGPHVQSVTDESWTQGHPEVSDLAEVIVAGDLTAKLTAELQRLEQQLLEQRHEHGNTHHNDIAATLHAMGEVSHAAGDIPEAKQHLEESLRMKRSLHGDRDHPGIAATLHALGSVSQAAGDLPEARQHLEESLRVKRSLLGDRDHPDIAATLHELGRVSQAAGDLPEAKQHLEESLRVQRSLHGDLDHPDIAATLQELGGVSQAAGDLPKAKQHLGESLRMQRSLHGDRDHPGIAATLNDLGRVSHAAGDLPEARQHLEESLRMKRSLLDDRDHPGIAVTLHALGEVSQAAGDLSEAKQHLEESLRMKRSLLDDRDHPGIARTLHALGGVSQAAGDLPEARQHLEESLRMQRSLYGDRDRPGIAITLHELGRVSQAAGDLPEARQHLEESLRMQRSLYGDRDHPGIAVTLYELGGVSEAAGDLPEAEQHLKEALQMNRSLHGDRDHPGIAAALHALSRVSEAAGDLLEAKQHLEESLRMQRSLYGNQDHPGIAATLYELGGVSEAAGDLPEAEQHLKEALQMNRSLHGDRDHPGIAAALHALSRVSEAAGDLLEAKQHLEESLRMQRSLYGNQDHPGIAATLHQLGRVSQAADLCCYCSLLCGAKGGEVLGRHCMAELASSHLSVLLTSPKVPGEWSGGCTATGCWEGTILPILYKQLTPSKREYLLIENLPQAVCSVLFLLAEGGSFFVGVLNLLVPGVQILLTCFCFEPVLSAAAPALGKKLNRAMRNGDMVAAAFLEESLRMKRSVHRDRDHPSIAATLHELGRVSQAAGDLPEAKQHLEKSLRMQHSLHGDRDHPDIAATLHALGGVSEAAGDLPKAKQHLEESLRMQRSLYGDRDHPGIAITLHQLGRVSQAAGDLPEARQHLEESLRMQRSLYGDRDHPDIAATLHELGRVSLGMMFRLDLASRLDQDVPCQTQ</sequence>
<gene>
    <name evidence="3" type="ORF">C1SCF055_LOCUS42559</name>
</gene>
<feature type="repeat" description="TPR" evidence="1">
    <location>
        <begin position="860"/>
        <end position="893"/>
    </location>
</feature>